<organism evidence="3 4">
    <name type="scientific">Stentor coeruleus</name>
    <dbReference type="NCBI Taxonomy" id="5963"/>
    <lineage>
        <taxon>Eukaryota</taxon>
        <taxon>Sar</taxon>
        <taxon>Alveolata</taxon>
        <taxon>Ciliophora</taxon>
        <taxon>Postciliodesmatophora</taxon>
        <taxon>Heterotrichea</taxon>
        <taxon>Heterotrichida</taxon>
        <taxon>Stentoridae</taxon>
        <taxon>Stentor</taxon>
    </lineage>
</organism>
<keyword evidence="2" id="KW-0677">Repeat</keyword>
<evidence type="ECO:0000256" key="1">
    <source>
        <dbReference type="ARBA" id="ARBA00022574"/>
    </source>
</evidence>
<proteinExistence type="predicted"/>
<dbReference type="PANTHER" id="PTHR44019">
    <property type="entry name" value="WD REPEAT-CONTAINING PROTEIN 55"/>
    <property type="match status" value="1"/>
</dbReference>
<evidence type="ECO:0000256" key="2">
    <source>
        <dbReference type="ARBA" id="ARBA00022737"/>
    </source>
</evidence>
<protein>
    <submittedName>
        <fullName evidence="3">Uncharacterized protein</fullName>
    </submittedName>
</protein>
<dbReference type="Proteomes" id="UP000187209">
    <property type="component" value="Unassembled WGS sequence"/>
</dbReference>
<dbReference type="InterPro" id="IPR050505">
    <property type="entry name" value="WDR55/POC1"/>
</dbReference>
<evidence type="ECO:0000313" key="4">
    <source>
        <dbReference type="Proteomes" id="UP000187209"/>
    </source>
</evidence>
<sequence>MHKEISSIYGYNIDKLRGNYKAYSENKSFVSLDIPPKYCFFYTNTQNESKCIKFENPAIISLESERVATIFKNIKSNEAVSKAYTDQLFEENLNDDTICIIDLVSMEIIGILPFKEYLLPLKFIEHGNYALFITTDDHVQIWNILTYTLIHTFQQSQYLEYISLSKDLRYIATLIYGPDTIIIQDLKTNETSLTIHKHPGNTLIYFYLEKYNKTVIAHEDMTVRLWDLSTFQNIILAQSFKNSQNNFVIFNGKYACLATLHHHVCIFDLEDGVKIFDVKCFGAKSFYMSFNSRYFVYAGKDIGIWNLEKNVELKKISWNKNYIVSIGLSNDIKILVTGSIDRYYCVWRFKDLVI</sequence>
<dbReference type="AlphaFoldDB" id="A0A1R2C1T3"/>
<dbReference type="PANTHER" id="PTHR44019:SF8">
    <property type="entry name" value="POC1 CENTRIOLAR PROTEIN HOMOLOG"/>
    <property type="match status" value="1"/>
</dbReference>
<keyword evidence="1" id="KW-0853">WD repeat</keyword>
<evidence type="ECO:0000313" key="3">
    <source>
        <dbReference type="EMBL" id="OMJ82994.1"/>
    </source>
</evidence>
<dbReference type="Gene3D" id="2.130.10.10">
    <property type="entry name" value="YVTN repeat-like/Quinoprotein amine dehydrogenase"/>
    <property type="match status" value="2"/>
</dbReference>
<keyword evidence="4" id="KW-1185">Reference proteome</keyword>
<reference evidence="3 4" key="1">
    <citation type="submission" date="2016-11" db="EMBL/GenBank/DDBJ databases">
        <title>The macronuclear genome of Stentor coeruleus: a giant cell with tiny introns.</title>
        <authorList>
            <person name="Slabodnick M."/>
            <person name="Ruby J.G."/>
            <person name="Reiff S.B."/>
            <person name="Swart E.C."/>
            <person name="Gosai S."/>
            <person name="Prabakaran S."/>
            <person name="Witkowska E."/>
            <person name="Larue G.E."/>
            <person name="Fisher S."/>
            <person name="Freeman R.M."/>
            <person name="Gunawardena J."/>
            <person name="Chu W."/>
            <person name="Stover N.A."/>
            <person name="Gregory B.D."/>
            <person name="Nowacki M."/>
            <person name="Derisi J."/>
            <person name="Roy S.W."/>
            <person name="Marshall W.F."/>
            <person name="Sood P."/>
        </authorList>
    </citation>
    <scope>NUCLEOTIDE SEQUENCE [LARGE SCALE GENOMIC DNA]</scope>
    <source>
        <strain evidence="3">WM001</strain>
    </source>
</reference>
<accession>A0A1R2C1T3</accession>
<dbReference type="InterPro" id="IPR015943">
    <property type="entry name" value="WD40/YVTN_repeat-like_dom_sf"/>
</dbReference>
<dbReference type="InterPro" id="IPR036322">
    <property type="entry name" value="WD40_repeat_dom_sf"/>
</dbReference>
<comment type="caution">
    <text evidence="3">The sequence shown here is derived from an EMBL/GenBank/DDBJ whole genome shotgun (WGS) entry which is preliminary data.</text>
</comment>
<dbReference type="SUPFAM" id="SSF50978">
    <property type="entry name" value="WD40 repeat-like"/>
    <property type="match status" value="1"/>
</dbReference>
<gene>
    <name evidence="3" type="ORF">SteCoe_16208</name>
</gene>
<name>A0A1R2C1T3_9CILI</name>
<dbReference type="EMBL" id="MPUH01000320">
    <property type="protein sequence ID" value="OMJ82994.1"/>
    <property type="molecule type" value="Genomic_DNA"/>
</dbReference>